<reference evidence="1 2" key="1">
    <citation type="submission" date="2019-03" db="EMBL/GenBank/DDBJ databases">
        <title>First draft genome of Liparis tanakae, snailfish: a comprehensive survey of snailfish specific genes.</title>
        <authorList>
            <person name="Kim W."/>
            <person name="Song I."/>
            <person name="Jeong J.-H."/>
            <person name="Kim D."/>
            <person name="Kim S."/>
            <person name="Ryu S."/>
            <person name="Song J.Y."/>
            <person name="Lee S.K."/>
        </authorList>
    </citation>
    <scope>NUCLEOTIDE SEQUENCE [LARGE SCALE GENOMIC DNA]</scope>
    <source>
        <tissue evidence="1">Muscle</tissue>
    </source>
</reference>
<dbReference type="EMBL" id="SRLO01000853">
    <property type="protein sequence ID" value="TNN45321.1"/>
    <property type="molecule type" value="Genomic_DNA"/>
</dbReference>
<dbReference type="AlphaFoldDB" id="A0A4Z2FWM7"/>
<evidence type="ECO:0000313" key="1">
    <source>
        <dbReference type="EMBL" id="TNN45321.1"/>
    </source>
</evidence>
<keyword evidence="2" id="KW-1185">Reference proteome</keyword>
<gene>
    <name evidence="1" type="ORF">EYF80_044462</name>
</gene>
<sequence>MGKALLQRGHLPLQPLQLDAPPRLLLRLQALSQPVAQHLQLRLQLHHLRHGHAVLALQDLQARRLLHRGLRVELGGGADLGLRVEVCPPVQAAQGGGSLAEAEDLLVLLVQGALGVLQLRLGLLQTDTERLHNQATPGNLH</sequence>
<accession>A0A4Z2FWM7</accession>
<comment type="caution">
    <text evidence="1">The sequence shown here is derived from an EMBL/GenBank/DDBJ whole genome shotgun (WGS) entry which is preliminary data.</text>
</comment>
<protein>
    <submittedName>
        <fullName evidence="1">Uncharacterized protein</fullName>
    </submittedName>
</protein>
<organism evidence="1 2">
    <name type="scientific">Liparis tanakae</name>
    <name type="common">Tanaka's snailfish</name>
    <dbReference type="NCBI Taxonomy" id="230148"/>
    <lineage>
        <taxon>Eukaryota</taxon>
        <taxon>Metazoa</taxon>
        <taxon>Chordata</taxon>
        <taxon>Craniata</taxon>
        <taxon>Vertebrata</taxon>
        <taxon>Euteleostomi</taxon>
        <taxon>Actinopterygii</taxon>
        <taxon>Neopterygii</taxon>
        <taxon>Teleostei</taxon>
        <taxon>Neoteleostei</taxon>
        <taxon>Acanthomorphata</taxon>
        <taxon>Eupercaria</taxon>
        <taxon>Perciformes</taxon>
        <taxon>Cottioidei</taxon>
        <taxon>Cottales</taxon>
        <taxon>Liparidae</taxon>
        <taxon>Liparis</taxon>
    </lineage>
</organism>
<name>A0A4Z2FWM7_9TELE</name>
<evidence type="ECO:0000313" key="2">
    <source>
        <dbReference type="Proteomes" id="UP000314294"/>
    </source>
</evidence>
<dbReference type="Proteomes" id="UP000314294">
    <property type="component" value="Unassembled WGS sequence"/>
</dbReference>
<proteinExistence type="predicted"/>